<dbReference type="InterPro" id="IPR036291">
    <property type="entry name" value="NAD(P)-bd_dom_sf"/>
</dbReference>
<feature type="compositionally biased region" description="Low complexity" evidence="3">
    <location>
        <begin position="1"/>
        <end position="14"/>
    </location>
</feature>
<dbReference type="GO" id="GO:0016616">
    <property type="term" value="F:oxidoreductase activity, acting on the CH-OH group of donors, NAD or NADP as acceptor"/>
    <property type="evidence" value="ECO:0007669"/>
    <property type="project" value="UniProtKB-ARBA"/>
</dbReference>
<dbReference type="SUPFAM" id="SSF51735">
    <property type="entry name" value="NAD(P)-binding Rossmann-fold domains"/>
    <property type="match status" value="1"/>
</dbReference>
<dbReference type="InterPro" id="IPR002347">
    <property type="entry name" value="SDR_fam"/>
</dbReference>
<dbReference type="PANTHER" id="PTHR24321">
    <property type="entry name" value="DEHYDROGENASES, SHORT CHAIN"/>
    <property type="match status" value="1"/>
</dbReference>
<dbReference type="NCBIfam" id="NF005559">
    <property type="entry name" value="PRK07231.1"/>
    <property type="match status" value="1"/>
</dbReference>
<dbReference type="PANTHER" id="PTHR24321:SF8">
    <property type="entry name" value="ESTRADIOL 17-BETA-DEHYDROGENASE 8-RELATED"/>
    <property type="match status" value="1"/>
</dbReference>
<proteinExistence type="inferred from homology"/>
<sequence>ALRAARAGPSAAHAGGPGHRDGPQRAAHARRVGAADRAGRGAALHRVFEAQPEKPAALRPPDRLDTRFPPRPGAQVPPGPEAGGVRVFLVPGARGAAHLGAGGKAARQRADQHARRVRAAHRCLQPGRAGGAARAAAQLRQPLLPPAVPHPPRPRARPAQPLRGAAGRVFCPGWQPAPAHGAVLRRRAAPVAGLPQRHAARPHRPERPAAHSSGAGGEGQNPAGQQPAAPAPPRSNPFATMNRLQDKVALITGAAAGMGAAHARLFVQEGAKVILTDIQEAPGKALEAELGTENALFIKHDVTQLAEWTAVVEQAENRFGPLNVLVNNAGTAMQESVENFTEANYRHIMAVNQDSVAFGMRTVVGSMRKGGAGSIINISSTAGMAGAKNGFAYVTSKFAVRGMTKAAALDLAPYNIRVNSVHPGVIETPLIADMSKEEIDQASAEIPLKRIGQATEISPLVLYLASDESSFCTGSEFIADGGSLAG</sequence>
<feature type="non-terminal residue" evidence="4">
    <location>
        <position position="1"/>
    </location>
</feature>
<keyword evidence="2" id="KW-0560">Oxidoreductase</keyword>
<protein>
    <submittedName>
        <fullName evidence="4">Uncharacterized protein</fullName>
    </submittedName>
</protein>
<reference evidence="4" key="1">
    <citation type="journal article" date="2019" name="Sci. Rep.">
        <title>Draft genome of Tanacetum cinerariifolium, the natural source of mosquito coil.</title>
        <authorList>
            <person name="Yamashiro T."/>
            <person name="Shiraishi A."/>
            <person name="Satake H."/>
            <person name="Nakayama K."/>
        </authorList>
    </citation>
    <scope>NUCLEOTIDE SEQUENCE</scope>
</reference>
<dbReference type="FunFam" id="3.40.50.720:FF:000084">
    <property type="entry name" value="Short-chain dehydrogenase reductase"/>
    <property type="match status" value="1"/>
</dbReference>
<evidence type="ECO:0000313" key="4">
    <source>
        <dbReference type="EMBL" id="GFB30252.1"/>
    </source>
</evidence>
<dbReference type="InterPro" id="IPR020904">
    <property type="entry name" value="Sc_DH/Rdtase_CS"/>
</dbReference>
<dbReference type="Gene3D" id="3.40.50.720">
    <property type="entry name" value="NAD(P)-binding Rossmann-like Domain"/>
    <property type="match status" value="1"/>
</dbReference>
<accession>A0A699L882</accession>
<evidence type="ECO:0000256" key="3">
    <source>
        <dbReference type="SAM" id="MobiDB-lite"/>
    </source>
</evidence>
<feature type="region of interest" description="Disordered" evidence="3">
    <location>
        <begin position="1"/>
        <end position="81"/>
    </location>
</feature>
<evidence type="ECO:0000256" key="2">
    <source>
        <dbReference type="ARBA" id="ARBA00023002"/>
    </source>
</evidence>
<comment type="similarity">
    <text evidence="1">Belongs to the short-chain dehydrogenases/reductases (SDR) family.</text>
</comment>
<feature type="compositionally biased region" description="Pro residues" evidence="3">
    <location>
        <begin position="69"/>
        <end position="80"/>
    </location>
</feature>
<dbReference type="PRINTS" id="PR00081">
    <property type="entry name" value="GDHRDH"/>
</dbReference>
<dbReference type="PROSITE" id="PS00061">
    <property type="entry name" value="ADH_SHORT"/>
    <property type="match status" value="1"/>
</dbReference>
<comment type="caution">
    <text evidence="4">The sequence shown here is derived from an EMBL/GenBank/DDBJ whole genome shotgun (WGS) entry which is preliminary data.</text>
</comment>
<name>A0A699L882_TANCI</name>
<evidence type="ECO:0000256" key="1">
    <source>
        <dbReference type="ARBA" id="ARBA00006484"/>
    </source>
</evidence>
<dbReference type="PRINTS" id="PR00080">
    <property type="entry name" value="SDRFAMILY"/>
</dbReference>
<gene>
    <name evidence="4" type="ORF">Tci_702223</name>
</gene>
<dbReference type="AlphaFoldDB" id="A0A699L882"/>
<feature type="region of interest" description="Disordered" evidence="3">
    <location>
        <begin position="190"/>
        <end position="239"/>
    </location>
</feature>
<dbReference type="EMBL" id="BKCJ010597083">
    <property type="protein sequence ID" value="GFB30252.1"/>
    <property type="molecule type" value="Genomic_DNA"/>
</dbReference>
<organism evidence="4">
    <name type="scientific">Tanacetum cinerariifolium</name>
    <name type="common">Dalmatian daisy</name>
    <name type="synonym">Chrysanthemum cinerariifolium</name>
    <dbReference type="NCBI Taxonomy" id="118510"/>
    <lineage>
        <taxon>Eukaryota</taxon>
        <taxon>Viridiplantae</taxon>
        <taxon>Streptophyta</taxon>
        <taxon>Embryophyta</taxon>
        <taxon>Tracheophyta</taxon>
        <taxon>Spermatophyta</taxon>
        <taxon>Magnoliopsida</taxon>
        <taxon>eudicotyledons</taxon>
        <taxon>Gunneridae</taxon>
        <taxon>Pentapetalae</taxon>
        <taxon>asterids</taxon>
        <taxon>campanulids</taxon>
        <taxon>Asterales</taxon>
        <taxon>Asteraceae</taxon>
        <taxon>Asteroideae</taxon>
        <taxon>Anthemideae</taxon>
        <taxon>Anthemidinae</taxon>
        <taxon>Tanacetum</taxon>
    </lineage>
</organism>
<dbReference type="Pfam" id="PF13561">
    <property type="entry name" value="adh_short_C2"/>
    <property type="match status" value="1"/>
</dbReference>